<sequence length="269" mass="29812">MIHGKRVVVVLPAYNASKTLQRTHEELPHEIVDRVILVDDASQDETSDLARRLGITTFVHSQNLGYGGNQKTCYREALRAGADVVIMVHPDYQYTPALVTAMASMVGKGIYDAVLGSRMLGKSALKGGMPRYKYVANRILTLIENVALQRKLSEYHTGYRAFSRQVLETLPLEENSDDFVFDNEMLAQIVAFGYSIGEVSCPTRYFGEASSISFTRSVHYGLGVLGVCVKFRLHMWGLRRSPLFDREGRKLGVDLPTVASPAAPPRADG</sequence>
<keyword evidence="2" id="KW-0808">Transferase</keyword>
<evidence type="ECO:0000313" key="2">
    <source>
        <dbReference type="EMBL" id="TMQ60243.1"/>
    </source>
</evidence>
<protein>
    <submittedName>
        <fullName evidence="2">Glycosyltransferase family 2 protein</fullName>
    </submittedName>
</protein>
<dbReference type="GO" id="GO:0016740">
    <property type="term" value="F:transferase activity"/>
    <property type="evidence" value="ECO:0007669"/>
    <property type="project" value="UniProtKB-KW"/>
</dbReference>
<organism evidence="2 3">
    <name type="scientific">Eiseniibacteriota bacterium</name>
    <dbReference type="NCBI Taxonomy" id="2212470"/>
    <lineage>
        <taxon>Bacteria</taxon>
        <taxon>Candidatus Eiseniibacteriota</taxon>
    </lineage>
</organism>
<dbReference type="AlphaFoldDB" id="A0A538T9B8"/>
<dbReference type="PANTHER" id="PTHR48090">
    <property type="entry name" value="UNDECAPRENYL-PHOSPHATE 4-DEOXY-4-FORMAMIDO-L-ARABINOSE TRANSFERASE-RELATED"/>
    <property type="match status" value="1"/>
</dbReference>
<dbReference type="Pfam" id="PF00535">
    <property type="entry name" value="Glycos_transf_2"/>
    <property type="match status" value="1"/>
</dbReference>
<evidence type="ECO:0000259" key="1">
    <source>
        <dbReference type="Pfam" id="PF00535"/>
    </source>
</evidence>
<dbReference type="Gene3D" id="3.90.550.10">
    <property type="entry name" value="Spore Coat Polysaccharide Biosynthesis Protein SpsA, Chain A"/>
    <property type="match status" value="1"/>
</dbReference>
<dbReference type="InterPro" id="IPR050256">
    <property type="entry name" value="Glycosyltransferase_2"/>
</dbReference>
<feature type="domain" description="Glycosyltransferase 2-like" evidence="1">
    <location>
        <begin position="9"/>
        <end position="169"/>
    </location>
</feature>
<dbReference type="CDD" id="cd04179">
    <property type="entry name" value="DPM_DPG-synthase_like"/>
    <property type="match status" value="1"/>
</dbReference>
<name>A0A538T9B8_UNCEI</name>
<accession>A0A538T9B8</accession>
<dbReference type="InterPro" id="IPR001173">
    <property type="entry name" value="Glyco_trans_2-like"/>
</dbReference>
<dbReference type="EMBL" id="VBOW01000016">
    <property type="protein sequence ID" value="TMQ60243.1"/>
    <property type="molecule type" value="Genomic_DNA"/>
</dbReference>
<reference evidence="2 3" key="1">
    <citation type="journal article" date="2019" name="Nat. Microbiol.">
        <title>Mediterranean grassland soil C-N compound turnover is dependent on rainfall and depth, and is mediated by genomically divergent microorganisms.</title>
        <authorList>
            <person name="Diamond S."/>
            <person name="Andeer P.F."/>
            <person name="Li Z."/>
            <person name="Crits-Christoph A."/>
            <person name="Burstein D."/>
            <person name="Anantharaman K."/>
            <person name="Lane K.R."/>
            <person name="Thomas B.C."/>
            <person name="Pan C."/>
            <person name="Northen T.R."/>
            <person name="Banfield J.F."/>
        </authorList>
    </citation>
    <scope>NUCLEOTIDE SEQUENCE [LARGE SCALE GENOMIC DNA]</scope>
    <source>
        <strain evidence="2">WS_6</strain>
    </source>
</reference>
<dbReference type="PANTHER" id="PTHR48090:SF7">
    <property type="entry name" value="RFBJ PROTEIN"/>
    <property type="match status" value="1"/>
</dbReference>
<proteinExistence type="predicted"/>
<evidence type="ECO:0000313" key="3">
    <source>
        <dbReference type="Proteomes" id="UP000316852"/>
    </source>
</evidence>
<comment type="caution">
    <text evidence="2">The sequence shown here is derived from an EMBL/GenBank/DDBJ whole genome shotgun (WGS) entry which is preliminary data.</text>
</comment>
<dbReference type="Proteomes" id="UP000316852">
    <property type="component" value="Unassembled WGS sequence"/>
</dbReference>
<gene>
    <name evidence="2" type="ORF">E6K76_02650</name>
</gene>
<dbReference type="SUPFAM" id="SSF53448">
    <property type="entry name" value="Nucleotide-diphospho-sugar transferases"/>
    <property type="match status" value="1"/>
</dbReference>
<dbReference type="InterPro" id="IPR029044">
    <property type="entry name" value="Nucleotide-diphossugar_trans"/>
</dbReference>